<keyword evidence="2" id="KW-1003">Cell membrane</keyword>
<comment type="similarity">
    <text evidence="7">Belongs to the glycosyltransferase 87 family.</text>
</comment>
<dbReference type="EMBL" id="LSEF01000107">
    <property type="protein sequence ID" value="OAF07859.1"/>
    <property type="molecule type" value="Genomic_DNA"/>
</dbReference>
<feature type="transmembrane region" description="Helical" evidence="8">
    <location>
        <begin position="210"/>
        <end position="233"/>
    </location>
</feature>
<comment type="caution">
    <text evidence="9">The sequence shown here is derived from an EMBL/GenBank/DDBJ whole genome shotgun (WGS) entry which is preliminary data.</text>
</comment>
<dbReference type="Pfam" id="PF09594">
    <property type="entry name" value="GT87"/>
    <property type="match status" value="1"/>
</dbReference>
<protein>
    <recommendedName>
        <fullName evidence="11">DUF2029 domain-containing protein</fullName>
    </recommendedName>
</protein>
<gene>
    <name evidence="9" type="ORF">AXW67_29240</name>
</gene>
<evidence type="ECO:0000256" key="1">
    <source>
        <dbReference type="ARBA" id="ARBA00004651"/>
    </source>
</evidence>
<dbReference type="InterPro" id="IPR018584">
    <property type="entry name" value="GT87"/>
</dbReference>
<dbReference type="GeneID" id="32583120"/>
<comment type="subcellular location">
    <subcellularLocation>
        <location evidence="1">Cell membrane</location>
        <topology evidence="1">Multi-pass membrane protein</topology>
    </subcellularLocation>
</comment>
<feature type="transmembrane region" description="Helical" evidence="8">
    <location>
        <begin position="20"/>
        <end position="39"/>
    </location>
</feature>
<proteinExistence type="inferred from homology"/>
<evidence type="ECO:0008006" key="11">
    <source>
        <dbReference type="Google" id="ProtNLM"/>
    </source>
</evidence>
<keyword evidence="3" id="KW-0808">Transferase</keyword>
<feature type="transmembrane region" description="Helical" evidence="8">
    <location>
        <begin position="384"/>
        <end position="405"/>
    </location>
</feature>
<keyword evidence="6 8" id="KW-0472">Membrane</keyword>
<sequence>MLAETLEQVQFSPSKRATYVRFALAALAVIVVFKTFWFARWGGWADRELADFDAFYIVAQRVWLGDLDQVYHFEALLKMQVAASGGKLSFMPWTYPPQYDLLVAPFAFLPVGVGYLLFTAATMAFYLVTLRTIARNNFAQVLVILFPALAITIGCGQNGFLTGALIGLVCVNLERRQVLAGLALGAMVIKPHLAIAAGVYLLATRRWVALATAAAVVLASSLLCTLLFGWQIWTAWLGAIRESASYLEQGFYPLFRMISAYAALYKAGLPASIAFWGQAAVAGLALLAVLLGVFLGMARGISTAFALGIAAMVSVMISPYAYDYDLPMLGIGLALLLPDLGKLASPRERSVMYGLILFAGAYGLLQSARLLAQFGQTADRDQHFAPAIAGLAMMALLALLLKVLWRTAQPAPALPQAAHLAE</sequence>
<keyword evidence="10" id="KW-1185">Reference proteome</keyword>
<evidence type="ECO:0000313" key="10">
    <source>
        <dbReference type="Proteomes" id="UP000077173"/>
    </source>
</evidence>
<feature type="transmembrane region" description="Helical" evidence="8">
    <location>
        <begin position="141"/>
        <end position="166"/>
    </location>
</feature>
<dbReference type="GO" id="GO:0016758">
    <property type="term" value="F:hexosyltransferase activity"/>
    <property type="evidence" value="ECO:0007669"/>
    <property type="project" value="InterPro"/>
</dbReference>
<feature type="transmembrane region" description="Helical" evidence="8">
    <location>
        <begin position="351"/>
        <end position="372"/>
    </location>
</feature>
<evidence type="ECO:0000256" key="5">
    <source>
        <dbReference type="ARBA" id="ARBA00022989"/>
    </source>
</evidence>
<evidence type="ECO:0000256" key="4">
    <source>
        <dbReference type="ARBA" id="ARBA00022692"/>
    </source>
</evidence>
<dbReference type="Proteomes" id="UP000077173">
    <property type="component" value="Unassembled WGS sequence"/>
</dbReference>
<evidence type="ECO:0000313" key="9">
    <source>
        <dbReference type="EMBL" id="OAF07859.1"/>
    </source>
</evidence>
<keyword evidence="5 8" id="KW-1133">Transmembrane helix</keyword>
<evidence type="ECO:0000256" key="2">
    <source>
        <dbReference type="ARBA" id="ARBA00022475"/>
    </source>
</evidence>
<evidence type="ECO:0000256" key="6">
    <source>
        <dbReference type="ARBA" id="ARBA00023136"/>
    </source>
</evidence>
<feature type="transmembrane region" description="Helical" evidence="8">
    <location>
        <begin position="273"/>
        <end position="297"/>
    </location>
</feature>
<feature type="transmembrane region" description="Helical" evidence="8">
    <location>
        <begin position="178"/>
        <end position="203"/>
    </location>
</feature>
<keyword evidence="4 8" id="KW-0812">Transmembrane</keyword>
<dbReference type="AlphaFoldDB" id="A0A176YLF0"/>
<evidence type="ECO:0000256" key="7">
    <source>
        <dbReference type="ARBA" id="ARBA00024033"/>
    </source>
</evidence>
<feature type="transmembrane region" description="Helical" evidence="8">
    <location>
        <begin position="304"/>
        <end position="322"/>
    </location>
</feature>
<evidence type="ECO:0000256" key="8">
    <source>
        <dbReference type="SAM" id="Phobius"/>
    </source>
</evidence>
<reference evidence="9 10" key="1">
    <citation type="submission" date="2016-02" db="EMBL/GenBank/DDBJ databases">
        <title>Draft genome sequence of the strain BR 10247T Bradyrhizobium neotropicale isolated from nodules of Centrolobium paraense.</title>
        <authorList>
            <person name="Simoes-Araujo J.L."/>
            <person name="Barauna A.C."/>
            <person name="Silva K."/>
            <person name="Zilli J.E."/>
        </authorList>
    </citation>
    <scope>NUCLEOTIDE SEQUENCE [LARGE SCALE GENOMIC DNA]</scope>
    <source>
        <strain evidence="9 10">BR 10247</strain>
    </source>
</reference>
<organism evidence="9 10">
    <name type="scientific">Bradyrhizobium neotropicale</name>
    <dbReference type="NCBI Taxonomy" id="1497615"/>
    <lineage>
        <taxon>Bacteria</taxon>
        <taxon>Pseudomonadati</taxon>
        <taxon>Pseudomonadota</taxon>
        <taxon>Alphaproteobacteria</taxon>
        <taxon>Hyphomicrobiales</taxon>
        <taxon>Nitrobacteraceae</taxon>
        <taxon>Bradyrhizobium</taxon>
    </lineage>
</organism>
<name>A0A176YLF0_9BRAD</name>
<dbReference type="GO" id="GO:0005886">
    <property type="term" value="C:plasma membrane"/>
    <property type="evidence" value="ECO:0007669"/>
    <property type="project" value="UniProtKB-SubCell"/>
</dbReference>
<feature type="transmembrane region" description="Helical" evidence="8">
    <location>
        <begin position="101"/>
        <end position="129"/>
    </location>
</feature>
<evidence type="ECO:0000256" key="3">
    <source>
        <dbReference type="ARBA" id="ARBA00022679"/>
    </source>
</evidence>
<dbReference type="RefSeq" id="WP_063681700.1">
    <property type="nucleotide sequence ID" value="NZ_LSEF01000107.1"/>
</dbReference>
<accession>A0A176YLF0</accession>